<accession>A0AAJ0BTU2</accession>
<dbReference type="Gene3D" id="4.10.240.10">
    <property type="entry name" value="Zn(2)-C6 fungal-type DNA-binding domain"/>
    <property type="match status" value="1"/>
</dbReference>
<gene>
    <name evidence="7" type="ORF">QBC33DRAFT_547055</name>
</gene>
<dbReference type="Proteomes" id="UP001244011">
    <property type="component" value="Unassembled WGS sequence"/>
</dbReference>
<dbReference type="GO" id="GO:0000978">
    <property type="term" value="F:RNA polymerase II cis-regulatory region sequence-specific DNA binding"/>
    <property type="evidence" value="ECO:0007669"/>
    <property type="project" value="TreeGrafter"/>
</dbReference>
<dbReference type="GO" id="GO:0000981">
    <property type="term" value="F:DNA-binding transcription factor activity, RNA polymerase II-specific"/>
    <property type="evidence" value="ECO:0007669"/>
    <property type="project" value="InterPro"/>
</dbReference>
<feature type="compositionally biased region" description="Polar residues" evidence="5">
    <location>
        <begin position="1"/>
        <end position="16"/>
    </location>
</feature>
<feature type="compositionally biased region" description="Gly residues" evidence="5">
    <location>
        <begin position="833"/>
        <end position="850"/>
    </location>
</feature>
<comment type="caution">
    <text evidence="7">The sequence shown here is derived from an EMBL/GenBank/DDBJ whole genome shotgun (WGS) entry which is preliminary data.</text>
</comment>
<dbReference type="CDD" id="cd12148">
    <property type="entry name" value="fungal_TF_MHR"/>
    <property type="match status" value="1"/>
</dbReference>
<dbReference type="GO" id="GO:0005634">
    <property type="term" value="C:nucleus"/>
    <property type="evidence" value="ECO:0007669"/>
    <property type="project" value="TreeGrafter"/>
</dbReference>
<feature type="compositionally biased region" description="Polar residues" evidence="5">
    <location>
        <begin position="814"/>
        <end position="823"/>
    </location>
</feature>
<dbReference type="AlphaFoldDB" id="A0AAJ0BTU2"/>
<dbReference type="SUPFAM" id="SSF57701">
    <property type="entry name" value="Zn2/Cys6 DNA-binding domain"/>
    <property type="match status" value="1"/>
</dbReference>
<sequence>MDQLETQVTDLRSFLTQAPPLSAASSISQAAGGGHGMDISYSPDPHHSPLSAPGDNSAPQSFSPAAFAVGHKRKSPDEDTASGGGGGGKQQRSKRNRYISIACNECKRRKIKCNGQTPCQRCGNLNLQCLYTPNCCSNNFKETDEFKTMTEHVTRLQEQVETLFNNMNALRQETLRLAPIQDRTLPLPSTTVASSPSASSVRSLPRPPAHRAPPPFSGPTSMAFTVDVAKNTLHKMGYPGTADGSDENGGPHEDGPARSPFLHQTMQSPSALQSGPTDPLWELSKDEMIRLCRLYEEEVGIMYPVISIESVLEHAKSLGTWMEAGKRMGSAPPSSQDDRITDLLTCNLKIVMCCALAVEEHANSARATQLYESMQAVVDRMLMTDAVDVMKLPFLALVAGYRFLANEEILAWRVMGQVVRLCLELGLHRRDGLSAIQDEQTRRYALNTFWSAYVLDRRWSFGTGLPYVCHDDKIDPKLPMPDNHPYLVAMITYSKLGAKIWKLVDYFEPALIRELKRSDFEALDREILDWYETVPEEIRVPSLNNEGPLVPVPSSPTYDIRRLQIWTRLRLNQIRIWLHTPVLHSASSIAENMPLARRAVDLAKDTIEYLTRLNRTTDMYKRIQVFYHQFLTSAIAVLFLASTHAPLQFSADCRAEFYMALDLVKDMSARSWVSQRLWRTIRSLESYAPWLGLQDDDAHSSAAIIMTGLATGRSLAGTPASNGTGSSSRQSPAAPGFPAPQGRAPAQTSGGGGLHRDSAAQKAQGQQQQMTEDQNNGLRLQTKMSKIFEGYTTGLDGRQNHRQNQHPHQHQHSSTRVARSSPSRPQPPHGVASPGGGLPSPDDGIGGGGMYQRFKDMF</sequence>
<dbReference type="PROSITE" id="PS00463">
    <property type="entry name" value="ZN2_CY6_FUNGAL_1"/>
    <property type="match status" value="1"/>
</dbReference>
<evidence type="ECO:0000313" key="7">
    <source>
        <dbReference type="EMBL" id="KAK1764379.1"/>
    </source>
</evidence>
<organism evidence="7 8">
    <name type="scientific">Phialemonium atrogriseum</name>
    <dbReference type="NCBI Taxonomy" id="1093897"/>
    <lineage>
        <taxon>Eukaryota</taxon>
        <taxon>Fungi</taxon>
        <taxon>Dikarya</taxon>
        <taxon>Ascomycota</taxon>
        <taxon>Pezizomycotina</taxon>
        <taxon>Sordariomycetes</taxon>
        <taxon>Sordariomycetidae</taxon>
        <taxon>Cephalothecales</taxon>
        <taxon>Cephalothecaceae</taxon>
        <taxon>Phialemonium</taxon>
    </lineage>
</organism>
<feature type="region of interest" description="Disordered" evidence="5">
    <location>
        <begin position="793"/>
        <end position="858"/>
    </location>
</feature>
<keyword evidence="1" id="KW-0479">Metal-binding</keyword>
<feature type="region of interest" description="Disordered" evidence="5">
    <location>
        <begin position="186"/>
        <end position="222"/>
    </location>
</feature>
<feature type="region of interest" description="Disordered" evidence="5">
    <location>
        <begin position="235"/>
        <end position="278"/>
    </location>
</feature>
<feature type="compositionally biased region" description="Pro residues" evidence="5">
    <location>
        <begin position="205"/>
        <end position="217"/>
    </location>
</feature>
<evidence type="ECO:0000256" key="5">
    <source>
        <dbReference type="SAM" id="MobiDB-lite"/>
    </source>
</evidence>
<keyword evidence="8" id="KW-1185">Reference proteome</keyword>
<name>A0AAJ0BTU2_9PEZI</name>
<dbReference type="InterPro" id="IPR036864">
    <property type="entry name" value="Zn2-C6_fun-type_DNA-bd_sf"/>
</dbReference>
<dbReference type="GO" id="GO:0008270">
    <property type="term" value="F:zinc ion binding"/>
    <property type="evidence" value="ECO:0007669"/>
    <property type="project" value="InterPro"/>
</dbReference>
<keyword evidence="2" id="KW-0805">Transcription regulation</keyword>
<proteinExistence type="predicted"/>
<dbReference type="GO" id="GO:0006351">
    <property type="term" value="P:DNA-templated transcription"/>
    <property type="evidence" value="ECO:0007669"/>
    <property type="project" value="InterPro"/>
</dbReference>
<dbReference type="InterPro" id="IPR001138">
    <property type="entry name" value="Zn2Cys6_DnaBD"/>
</dbReference>
<feature type="compositionally biased region" description="Polar residues" evidence="5">
    <location>
        <begin position="770"/>
        <end position="779"/>
    </location>
</feature>
<dbReference type="InterPro" id="IPR007219">
    <property type="entry name" value="XnlR_reg_dom"/>
</dbReference>
<feature type="domain" description="Zn(2)-C6 fungal-type" evidence="6">
    <location>
        <begin position="102"/>
        <end position="131"/>
    </location>
</feature>
<feature type="region of interest" description="Disordered" evidence="5">
    <location>
        <begin position="716"/>
        <end position="779"/>
    </location>
</feature>
<feature type="compositionally biased region" description="Polar residues" evidence="5">
    <location>
        <begin position="719"/>
        <end position="731"/>
    </location>
</feature>
<dbReference type="EMBL" id="MU839020">
    <property type="protein sequence ID" value="KAK1764379.1"/>
    <property type="molecule type" value="Genomic_DNA"/>
</dbReference>
<dbReference type="SMART" id="SM00066">
    <property type="entry name" value="GAL4"/>
    <property type="match status" value="1"/>
</dbReference>
<protein>
    <submittedName>
        <fullName evidence="7">Fungal-specific transcription factor domain-containing protein</fullName>
    </submittedName>
</protein>
<reference evidence="7" key="1">
    <citation type="submission" date="2023-06" db="EMBL/GenBank/DDBJ databases">
        <title>Genome-scale phylogeny and comparative genomics of the fungal order Sordariales.</title>
        <authorList>
            <consortium name="Lawrence Berkeley National Laboratory"/>
            <person name="Hensen N."/>
            <person name="Bonometti L."/>
            <person name="Westerberg I."/>
            <person name="Brannstrom I.O."/>
            <person name="Guillou S."/>
            <person name="Cros-Aarteil S."/>
            <person name="Calhoun S."/>
            <person name="Haridas S."/>
            <person name="Kuo A."/>
            <person name="Mondo S."/>
            <person name="Pangilinan J."/>
            <person name="Riley R."/>
            <person name="Labutti K."/>
            <person name="Andreopoulos B."/>
            <person name="Lipzen A."/>
            <person name="Chen C."/>
            <person name="Yanf M."/>
            <person name="Daum C."/>
            <person name="Ng V."/>
            <person name="Clum A."/>
            <person name="Steindorff A."/>
            <person name="Ohm R."/>
            <person name="Martin F."/>
            <person name="Silar P."/>
            <person name="Natvig D."/>
            <person name="Lalanne C."/>
            <person name="Gautier V."/>
            <person name="Ament-Velasquez S.L."/>
            <person name="Kruys A."/>
            <person name="Hutchinson M.I."/>
            <person name="Powell A.J."/>
            <person name="Barry K."/>
            <person name="Miller A.N."/>
            <person name="Grigoriev I.V."/>
            <person name="Debuchy R."/>
            <person name="Gladieux P."/>
            <person name="Thoren M.H."/>
            <person name="Johannesson H."/>
        </authorList>
    </citation>
    <scope>NUCLEOTIDE SEQUENCE</scope>
    <source>
        <strain evidence="7">8032-3</strain>
    </source>
</reference>
<dbReference type="GO" id="GO:0000435">
    <property type="term" value="P:positive regulation of transcription from RNA polymerase II promoter by galactose"/>
    <property type="evidence" value="ECO:0007669"/>
    <property type="project" value="TreeGrafter"/>
</dbReference>
<dbReference type="InterPro" id="IPR051127">
    <property type="entry name" value="Fungal_SecMet_Regulators"/>
</dbReference>
<evidence type="ECO:0000313" key="8">
    <source>
        <dbReference type="Proteomes" id="UP001244011"/>
    </source>
</evidence>
<feature type="compositionally biased region" description="Basic residues" evidence="5">
    <location>
        <begin position="800"/>
        <end position="813"/>
    </location>
</feature>
<dbReference type="PANTHER" id="PTHR47424:SF5">
    <property type="entry name" value="ZN(II)2CYS6 TRANSCRIPTION FACTOR (EUROFUNG)"/>
    <property type="match status" value="1"/>
</dbReference>
<dbReference type="GeneID" id="85311891"/>
<feature type="compositionally biased region" description="Low complexity" evidence="5">
    <location>
        <begin position="760"/>
        <end position="769"/>
    </location>
</feature>
<feature type="region of interest" description="Disordered" evidence="5">
    <location>
        <begin position="1"/>
        <end position="94"/>
    </location>
</feature>
<feature type="compositionally biased region" description="Polar residues" evidence="5">
    <location>
        <begin position="262"/>
        <end position="276"/>
    </location>
</feature>
<keyword evidence="3" id="KW-0804">Transcription</keyword>
<dbReference type="Pfam" id="PF00172">
    <property type="entry name" value="Zn_clus"/>
    <property type="match status" value="1"/>
</dbReference>
<evidence type="ECO:0000259" key="6">
    <source>
        <dbReference type="PROSITE" id="PS50048"/>
    </source>
</evidence>
<evidence type="ECO:0000256" key="4">
    <source>
        <dbReference type="ARBA" id="ARBA00023242"/>
    </source>
</evidence>
<dbReference type="SMART" id="SM00906">
    <property type="entry name" value="Fungal_trans"/>
    <property type="match status" value="1"/>
</dbReference>
<dbReference type="CDD" id="cd00067">
    <property type="entry name" value="GAL4"/>
    <property type="match status" value="1"/>
</dbReference>
<evidence type="ECO:0000256" key="1">
    <source>
        <dbReference type="ARBA" id="ARBA00022723"/>
    </source>
</evidence>
<dbReference type="PANTHER" id="PTHR47424">
    <property type="entry name" value="REGULATORY PROTEIN GAL4"/>
    <property type="match status" value="1"/>
</dbReference>
<evidence type="ECO:0000256" key="3">
    <source>
        <dbReference type="ARBA" id="ARBA00023163"/>
    </source>
</evidence>
<dbReference type="PROSITE" id="PS50048">
    <property type="entry name" value="ZN2_CY6_FUNGAL_2"/>
    <property type="match status" value="1"/>
</dbReference>
<evidence type="ECO:0000256" key="2">
    <source>
        <dbReference type="ARBA" id="ARBA00023015"/>
    </source>
</evidence>
<feature type="compositionally biased region" description="Low complexity" evidence="5">
    <location>
        <begin position="57"/>
        <end position="68"/>
    </location>
</feature>
<feature type="compositionally biased region" description="Low complexity" evidence="5">
    <location>
        <begin position="186"/>
        <end position="204"/>
    </location>
</feature>
<keyword evidence="4" id="KW-0539">Nucleus</keyword>
<dbReference type="RefSeq" id="XP_060280592.1">
    <property type="nucleotide sequence ID" value="XM_060428704.1"/>
</dbReference>
<dbReference type="Pfam" id="PF04082">
    <property type="entry name" value="Fungal_trans"/>
    <property type="match status" value="1"/>
</dbReference>